<dbReference type="Pfam" id="PF04229">
    <property type="entry name" value="GrpB"/>
    <property type="match status" value="1"/>
</dbReference>
<evidence type="ECO:0000313" key="1">
    <source>
        <dbReference type="EMBL" id="OIU71458.1"/>
    </source>
</evidence>
<name>A0A1J6W1I3_9BACI</name>
<dbReference type="AlphaFoldDB" id="A0A1J6W1I3"/>
<dbReference type="Gene3D" id="3.30.460.10">
    <property type="entry name" value="Beta Polymerase, domain 2"/>
    <property type="match status" value="1"/>
</dbReference>
<accession>A0A1J6W1I3</accession>
<comment type="caution">
    <text evidence="1">The sequence shown here is derived from an EMBL/GenBank/DDBJ whole genome shotgun (WGS) entry which is preliminary data.</text>
</comment>
<dbReference type="EMBL" id="MINN01000085">
    <property type="protein sequence ID" value="OIU71458.1"/>
    <property type="molecule type" value="Genomic_DNA"/>
</dbReference>
<organism evidence="1 2">
    <name type="scientific">Rossellomorea aquimaris</name>
    <dbReference type="NCBI Taxonomy" id="189382"/>
    <lineage>
        <taxon>Bacteria</taxon>
        <taxon>Bacillati</taxon>
        <taxon>Bacillota</taxon>
        <taxon>Bacilli</taxon>
        <taxon>Bacillales</taxon>
        <taxon>Bacillaceae</taxon>
        <taxon>Rossellomorea</taxon>
    </lineage>
</organism>
<evidence type="ECO:0000313" key="2">
    <source>
        <dbReference type="Proteomes" id="UP000182062"/>
    </source>
</evidence>
<dbReference type="InterPro" id="IPR007344">
    <property type="entry name" value="GrpB/CoaE"/>
</dbReference>
<sequence>MRKTEILPWTEEWGKVYLKEESKLKEIFKDELIEIYHIGSTSIPTAGYAKPIIDILVVVKDIEKVNLFNKEMLCLGYEPRNEHGITERRYFTKGKQKRSHHVHIFQLGNKNIDAHLSFKEYLINNPEDAKNYGDLKKILAKQFPNDTHKYQEVKEKFVDELIKKAVDWKVN</sequence>
<protein>
    <recommendedName>
        <fullName evidence="3">GrpB family protein</fullName>
    </recommendedName>
</protein>
<dbReference type="Proteomes" id="UP000182062">
    <property type="component" value="Unassembled WGS sequence"/>
</dbReference>
<proteinExistence type="predicted"/>
<dbReference type="InterPro" id="IPR043519">
    <property type="entry name" value="NT_sf"/>
</dbReference>
<evidence type="ECO:0008006" key="3">
    <source>
        <dbReference type="Google" id="ProtNLM"/>
    </source>
</evidence>
<dbReference type="RefSeq" id="WP_071618844.1">
    <property type="nucleotide sequence ID" value="NZ_MINN01000085.1"/>
</dbReference>
<dbReference type="PANTHER" id="PTHR34822:SF1">
    <property type="entry name" value="GRPB FAMILY PROTEIN"/>
    <property type="match status" value="1"/>
</dbReference>
<reference evidence="1 2" key="1">
    <citation type="submission" date="2016-09" db="EMBL/GenBank/DDBJ databases">
        <title>Bacillus aquimaris SAMM genome sequence reveals colonization and biosurfactant production capacities.</title>
        <authorList>
            <person name="Waghmode S.R."/>
            <person name="Suryavanshi M.V."/>
        </authorList>
    </citation>
    <scope>NUCLEOTIDE SEQUENCE [LARGE SCALE GENOMIC DNA]</scope>
    <source>
        <strain evidence="1 2">SAMM</strain>
    </source>
</reference>
<keyword evidence="2" id="KW-1185">Reference proteome</keyword>
<gene>
    <name evidence="1" type="ORF">BHE18_10615</name>
</gene>
<dbReference type="OrthoDB" id="9799092at2"/>
<dbReference type="PANTHER" id="PTHR34822">
    <property type="entry name" value="GRPB DOMAIN PROTEIN (AFU_ORTHOLOGUE AFUA_1G01530)"/>
    <property type="match status" value="1"/>
</dbReference>
<dbReference type="SUPFAM" id="SSF81301">
    <property type="entry name" value="Nucleotidyltransferase"/>
    <property type="match status" value="1"/>
</dbReference>